<organism evidence="6 7">
    <name type="scientific">Xylaria bambusicola</name>
    <dbReference type="NCBI Taxonomy" id="326684"/>
    <lineage>
        <taxon>Eukaryota</taxon>
        <taxon>Fungi</taxon>
        <taxon>Dikarya</taxon>
        <taxon>Ascomycota</taxon>
        <taxon>Pezizomycotina</taxon>
        <taxon>Sordariomycetes</taxon>
        <taxon>Xylariomycetidae</taxon>
        <taxon>Xylariales</taxon>
        <taxon>Xylariaceae</taxon>
        <taxon>Xylaria</taxon>
    </lineage>
</organism>
<protein>
    <recommendedName>
        <fullName evidence="5">Glycoside hydrolase family 3 N-terminal domain-containing protein</fullName>
    </recommendedName>
</protein>
<dbReference type="Proteomes" id="UP001305414">
    <property type="component" value="Unassembled WGS sequence"/>
</dbReference>
<dbReference type="Gene3D" id="3.20.20.300">
    <property type="entry name" value="Glycoside hydrolase, family 3, N-terminal domain"/>
    <property type="match status" value="1"/>
</dbReference>
<evidence type="ECO:0000256" key="1">
    <source>
        <dbReference type="ARBA" id="ARBA00005336"/>
    </source>
</evidence>
<proteinExistence type="inferred from homology"/>
<dbReference type="GO" id="GO:0009251">
    <property type="term" value="P:glucan catabolic process"/>
    <property type="evidence" value="ECO:0007669"/>
    <property type="project" value="TreeGrafter"/>
</dbReference>
<keyword evidence="3" id="KW-0325">Glycoprotein</keyword>
<dbReference type="PANTHER" id="PTHR30620:SF117">
    <property type="entry name" value="BETA-1,4-XYLOSIDASE (EUROFUNG)"/>
    <property type="match status" value="1"/>
</dbReference>
<comment type="similarity">
    <text evidence="1">Belongs to the glycosyl hydrolase 3 family.</text>
</comment>
<accession>A0AAN7UIG9</accession>
<dbReference type="PRINTS" id="PR00133">
    <property type="entry name" value="GLHYDRLASE3"/>
</dbReference>
<name>A0AAN7UIG9_9PEZI</name>
<dbReference type="InterPro" id="IPR001764">
    <property type="entry name" value="Glyco_hydro_3_N"/>
</dbReference>
<dbReference type="AlphaFoldDB" id="A0AAN7UIG9"/>
<dbReference type="PANTHER" id="PTHR30620">
    <property type="entry name" value="PERIPLASMIC BETA-GLUCOSIDASE-RELATED"/>
    <property type="match status" value="1"/>
</dbReference>
<dbReference type="Pfam" id="PF00933">
    <property type="entry name" value="Glyco_hydro_3"/>
    <property type="match status" value="1"/>
</dbReference>
<keyword evidence="7" id="KW-1185">Reference proteome</keyword>
<dbReference type="InterPro" id="IPR051915">
    <property type="entry name" value="Cellulose_Degrad_GH3"/>
</dbReference>
<evidence type="ECO:0000313" key="6">
    <source>
        <dbReference type="EMBL" id="KAK5626459.1"/>
    </source>
</evidence>
<keyword evidence="2" id="KW-0378">Hydrolase</keyword>
<dbReference type="InterPro" id="IPR017853">
    <property type="entry name" value="GH"/>
</dbReference>
<evidence type="ECO:0000256" key="3">
    <source>
        <dbReference type="ARBA" id="ARBA00023180"/>
    </source>
</evidence>
<comment type="caution">
    <text evidence="6">The sequence shown here is derived from an EMBL/GenBank/DDBJ whole genome shotgun (WGS) entry which is preliminary data.</text>
</comment>
<evidence type="ECO:0000313" key="7">
    <source>
        <dbReference type="Proteomes" id="UP001305414"/>
    </source>
</evidence>
<reference evidence="6 7" key="1">
    <citation type="submission" date="2023-10" db="EMBL/GenBank/DDBJ databases">
        <title>Draft genome sequence of Xylaria bambusicola isolate GMP-LS, the root and basal stem rot pathogen of sugarcane in Indonesia.</title>
        <authorList>
            <person name="Selvaraj P."/>
            <person name="Muralishankar V."/>
            <person name="Muruganantham S."/>
            <person name="Sp S."/>
            <person name="Haryani S."/>
            <person name="Lau K.J.X."/>
            <person name="Naqvi N.I."/>
        </authorList>
    </citation>
    <scope>NUCLEOTIDE SEQUENCE [LARGE SCALE GENOMIC DNA]</scope>
    <source>
        <strain evidence="6">GMP-LS</strain>
    </source>
</reference>
<feature type="domain" description="Glycoside hydrolase family 3 N-terminal" evidence="5">
    <location>
        <begin position="51"/>
        <end position="200"/>
    </location>
</feature>
<evidence type="ECO:0000256" key="2">
    <source>
        <dbReference type="ARBA" id="ARBA00022801"/>
    </source>
</evidence>
<sequence length="200" mass="22270">MIKIWASIAVTFVVFTVLAQSSLGQGNTTVYKDAHAPVESRVADLLSRMTIEEKTSQLVQGDLRNWLDENTFAFNQTGLEFNMKYRGGQFYVGVPIPWNELSEGIKKGQDYLMNQTRLSIPAFVQTEGIHGFLIPNATIFNSPIALACSFNLDLVEKMGVAIANESRALGVNQIFGPVVDLARELRFGRVEETYGEDPYL</sequence>
<dbReference type="InterPro" id="IPR036962">
    <property type="entry name" value="Glyco_hydro_3_N_sf"/>
</dbReference>
<keyword evidence="4" id="KW-0732">Signal</keyword>
<evidence type="ECO:0000256" key="4">
    <source>
        <dbReference type="SAM" id="SignalP"/>
    </source>
</evidence>
<gene>
    <name evidence="6" type="ORF">RRF57_002174</name>
</gene>
<dbReference type="SUPFAM" id="SSF51445">
    <property type="entry name" value="(Trans)glycosidases"/>
    <property type="match status" value="1"/>
</dbReference>
<dbReference type="EMBL" id="JAWHQM010000003">
    <property type="protein sequence ID" value="KAK5626459.1"/>
    <property type="molecule type" value="Genomic_DNA"/>
</dbReference>
<feature type="chain" id="PRO_5042980915" description="Glycoside hydrolase family 3 N-terminal domain-containing protein" evidence="4">
    <location>
        <begin position="25"/>
        <end position="200"/>
    </location>
</feature>
<dbReference type="GO" id="GO:0008422">
    <property type="term" value="F:beta-glucosidase activity"/>
    <property type="evidence" value="ECO:0007669"/>
    <property type="project" value="TreeGrafter"/>
</dbReference>
<feature type="signal peptide" evidence="4">
    <location>
        <begin position="1"/>
        <end position="24"/>
    </location>
</feature>
<evidence type="ECO:0000259" key="5">
    <source>
        <dbReference type="Pfam" id="PF00933"/>
    </source>
</evidence>